<feature type="compositionally biased region" description="Basic and acidic residues" evidence="1">
    <location>
        <begin position="137"/>
        <end position="151"/>
    </location>
</feature>
<evidence type="ECO:0000313" key="2">
    <source>
        <dbReference type="Proteomes" id="UP000887574"/>
    </source>
</evidence>
<dbReference type="AlphaFoldDB" id="A0A915EFS2"/>
<protein>
    <submittedName>
        <fullName evidence="3">Uncharacterized protein</fullName>
    </submittedName>
</protein>
<evidence type="ECO:0000313" key="3">
    <source>
        <dbReference type="WBParaSite" id="jg5607"/>
    </source>
</evidence>
<name>A0A915EFS2_9BILA</name>
<sequence>MSVPNIEGSEVFPGRIPEVWVSAEGGWSHENLATYSIGVNNHFQISGVSPLIRSTFPWAEDQSHTKTVEEVAIVSLSQAVVQVNSLPSGSSAPHSAIVILKWSEPAQPEVGRQAKGSASAAVASLSQASHVVSQASHRREESRSPEARELPRGIQLLSIQMSM</sequence>
<organism evidence="2 3">
    <name type="scientific">Ditylenchus dipsaci</name>
    <dbReference type="NCBI Taxonomy" id="166011"/>
    <lineage>
        <taxon>Eukaryota</taxon>
        <taxon>Metazoa</taxon>
        <taxon>Ecdysozoa</taxon>
        <taxon>Nematoda</taxon>
        <taxon>Chromadorea</taxon>
        <taxon>Rhabditida</taxon>
        <taxon>Tylenchina</taxon>
        <taxon>Tylenchomorpha</taxon>
        <taxon>Sphaerularioidea</taxon>
        <taxon>Anguinidae</taxon>
        <taxon>Anguininae</taxon>
        <taxon>Ditylenchus</taxon>
    </lineage>
</organism>
<reference evidence="3" key="1">
    <citation type="submission" date="2022-11" db="UniProtKB">
        <authorList>
            <consortium name="WormBaseParasite"/>
        </authorList>
    </citation>
    <scope>IDENTIFICATION</scope>
</reference>
<evidence type="ECO:0000256" key="1">
    <source>
        <dbReference type="SAM" id="MobiDB-lite"/>
    </source>
</evidence>
<keyword evidence="2" id="KW-1185">Reference proteome</keyword>
<dbReference type="WBParaSite" id="jg5607">
    <property type="protein sequence ID" value="jg5607"/>
    <property type="gene ID" value="jg5607"/>
</dbReference>
<dbReference type="Proteomes" id="UP000887574">
    <property type="component" value="Unplaced"/>
</dbReference>
<feature type="region of interest" description="Disordered" evidence="1">
    <location>
        <begin position="130"/>
        <end position="151"/>
    </location>
</feature>
<proteinExistence type="predicted"/>
<accession>A0A915EFS2</accession>